<dbReference type="GO" id="GO:0016747">
    <property type="term" value="F:acyltransferase activity, transferring groups other than amino-acyl groups"/>
    <property type="evidence" value="ECO:0007669"/>
    <property type="project" value="InterPro"/>
</dbReference>
<dbReference type="PROSITE" id="PS51186">
    <property type="entry name" value="GNAT"/>
    <property type="match status" value="1"/>
</dbReference>
<feature type="domain" description="N-acetyltransferase" evidence="1">
    <location>
        <begin position="1"/>
        <end position="160"/>
    </location>
</feature>
<dbReference type="SUPFAM" id="SSF55729">
    <property type="entry name" value="Acyl-CoA N-acyltransferases (Nat)"/>
    <property type="match status" value="1"/>
</dbReference>
<dbReference type="Proteomes" id="UP000886861">
    <property type="component" value="Unassembled WGS sequence"/>
</dbReference>
<evidence type="ECO:0000313" key="3">
    <source>
        <dbReference type="Proteomes" id="UP000886861"/>
    </source>
</evidence>
<dbReference type="Pfam" id="PF13302">
    <property type="entry name" value="Acetyltransf_3"/>
    <property type="match status" value="1"/>
</dbReference>
<name>A0A9D1NE15_9FIRM</name>
<accession>A0A9D1NE15</accession>
<dbReference type="CDD" id="cd04301">
    <property type="entry name" value="NAT_SF"/>
    <property type="match status" value="1"/>
</dbReference>
<proteinExistence type="predicted"/>
<protein>
    <submittedName>
        <fullName evidence="2">GNAT family N-acetyltransferase</fullName>
    </submittedName>
</protein>
<dbReference type="PANTHER" id="PTHR39173:SF1">
    <property type="entry name" value="ACETYLTRANSFERASE"/>
    <property type="match status" value="1"/>
</dbReference>
<dbReference type="InterPro" id="IPR000182">
    <property type="entry name" value="GNAT_dom"/>
</dbReference>
<dbReference type="AlphaFoldDB" id="A0A9D1NE15"/>
<comment type="caution">
    <text evidence="2">The sequence shown here is derived from an EMBL/GenBank/DDBJ whole genome shotgun (WGS) entry which is preliminary data.</text>
</comment>
<reference evidence="2" key="2">
    <citation type="journal article" date="2021" name="PeerJ">
        <title>Extensive microbial diversity within the chicken gut microbiome revealed by metagenomics and culture.</title>
        <authorList>
            <person name="Gilroy R."/>
            <person name="Ravi A."/>
            <person name="Getino M."/>
            <person name="Pursley I."/>
            <person name="Horton D.L."/>
            <person name="Alikhan N.F."/>
            <person name="Baker D."/>
            <person name="Gharbi K."/>
            <person name="Hall N."/>
            <person name="Watson M."/>
            <person name="Adriaenssens E.M."/>
            <person name="Foster-Nyarko E."/>
            <person name="Jarju S."/>
            <person name="Secka A."/>
            <person name="Antonio M."/>
            <person name="Oren A."/>
            <person name="Chaudhuri R.R."/>
            <person name="La Ragione R."/>
            <person name="Hildebrand F."/>
            <person name="Pallen M.J."/>
        </authorList>
    </citation>
    <scope>NUCLEOTIDE SEQUENCE</scope>
    <source>
        <strain evidence="2">CHK186-9395</strain>
    </source>
</reference>
<sequence length="160" mass="19374">MFFKIATIEDKNKILDFYYEYYLNNKEIYKPEMSLDEWLKKLFCSYHNKEVMYLMYRKTDNKLIGISIIRLELNNFLQRYWGNIGYYINITEQNKGYGKQLFRLTLRECKKLGIEKVLIVCYKQNVASAKIIKANKGVLIEEILDEDNKELLQRYYIQLT</sequence>
<reference evidence="2" key="1">
    <citation type="submission" date="2020-10" db="EMBL/GenBank/DDBJ databases">
        <authorList>
            <person name="Gilroy R."/>
        </authorList>
    </citation>
    <scope>NUCLEOTIDE SEQUENCE</scope>
    <source>
        <strain evidence="2">CHK186-9395</strain>
    </source>
</reference>
<evidence type="ECO:0000259" key="1">
    <source>
        <dbReference type="PROSITE" id="PS51186"/>
    </source>
</evidence>
<dbReference type="InterPro" id="IPR016181">
    <property type="entry name" value="Acyl_CoA_acyltransferase"/>
</dbReference>
<dbReference type="PANTHER" id="PTHR39173">
    <property type="entry name" value="ACETYLTRANSFERASE"/>
    <property type="match status" value="1"/>
</dbReference>
<evidence type="ECO:0000313" key="2">
    <source>
        <dbReference type="EMBL" id="HIV01100.1"/>
    </source>
</evidence>
<organism evidence="2 3">
    <name type="scientific">Candidatus Caccopulliclostridium gallistercoris</name>
    <dbReference type="NCBI Taxonomy" id="2840719"/>
    <lineage>
        <taxon>Bacteria</taxon>
        <taxon>Bacillati</taxon>
        <taxon>Bacillota</taxon>
        <taxon>Clostridia</taxon>
        <taxon>Candidatus Caccopulliclostridium</taxon>
    </lineage>
</organism>
<gene>
    <name evidence="2" type="ORF">IAA62_00885</name>
</gene>
<dbReference type="EMBL" id="DVOJ01000004">
    <property type="protein sequence ID" value="HIV01100.1"/>
    <property type="molecule type" value="Genomic_DNA"/>
</dbReference>
<dbReference type="Gene3D" id="3.40.630.30">
    <property type="match status" value="1"/>
</dbReference>